<accession>A0A6J7ACR1</accession>
<name>A0A6J7ACR1_9ZZZZ</name>
<dbReference type="AlphaFoldDB" id="A0A6J7ACR1"/>
<evidence type="ECO:0000259" key="1">
    <source>
        <dbReference type="PROSITE" id="PS51819"/>
    </source>
</evidence>
<dbReference type="CDD" id="cd06587">
    <property type="entry name" value="VOC"/>
    <property type="match status" value="1"/>
</dbReference>
<dbReference type="InterPro" id="IPR004360">
    <property type="entry name" value="Glyas_Fos-R_dOase_dom"/>
</dbReference>
<evidence type="ECO:0000313" key="2">
    <source>
        <dbReference type="EMBL" id="CAB4830577.1"/>
    </source>
</evidence>
<dbReference type="EMBL" id="CAFBPM010000016">
    <property type="protein sequence ID" value="CAB5028840.1"/>
    <property type="molecule type" value="Genomic_DNA"/>
</dbReference>
<dbReference type="InterPro" id="IPR029068">
    <property type="entry name" value="Glyas_Bleomycin-R_OHBP_Dase"/>
</dbReference>
<gene>
    <name evidence="2" type="ORF">UFOPK3164_01130</name>
    <name evidence="3" type="ORF">UFOPK3427_01097</name>
    <name evidence="4" type="ORF">UFOPK4112_01435</name>
</gene>
<dbReference type="EMBL" id="CAFBLT010000001">
    <property type="protein sequence ID" value="CAB4875446.1"/>
    <property type="molecule type" value="Genomic_DNA"/>
</dbReference>
<organism evidence="2">
    <name type="scientific">freshwater metagenome</name>
    <dbReference type="NCBI Taxonomy" id="449393"/>
    <lineage>
        <taxon>unclassified sequences</taxon>
        <taxon>metagenomes</taxon>
        <taxon>ecological metagenomes</taxon>
    </lineage>
</organism>
<dbReference type="InterPro" id="IPR037523">
    <property type="entry name" value="VOC_core"/>
</dbReference>
<sequence length="154" mass="16969">MLTRGINHVGTLTNDASRLQTFYKEVFDAEVVRDGSELPNGDGPRLTIIKIGEFAELNVFEIEGNTEADRQTPMFGRGRLDHLALQAESFESFIEIRERLMAHGAADDFVTDFGGMLSIFFRDPDGLECEICVENPDAVAGVSNPPGTRAARFS</sequence>
<dbReference type="PROSITE" id="PS51819">
    <property type="entry name" value="VOC"/>
    <property type="match status" value="1"/>
</dbReference>
<protein>
    <submittedName>
        <fullName evidence="2">Unannotated protein</fullName>
    </submittedName>
</protein>
<dbReference type="Gene3D" id="3.10.180.10">
    <property type="entry name" value="2,3-Dihydroxybiphenyl 1,2-Dioxygenase, domain 1"/>
    <property type="match status" value="1"/>
</dbReference>
<proteinExistence type="predicted"/>
<evidence type="ECO:0000313" key="3">
    <source>
        <dbReference type="EMBL" id="CAB4875446.1"/>
    </source>
</evidence>
<feature type="domain" description="VOC" evidence="1">
    <location>
        <begin position="5"/>
        <end position="134"/>
    </location>
</feature>
<dbReference type="Pfam" id="PF00903">
    <property type="entry name" value="Glyoxalase"/>
    <property type="match status" value="1"/>
</dbReference>
<dbReference type="SUPFAM" id="SSF54593">
    <property type="entry name" value="Glyoxalase/Bleomycin resistance protein/Dihydroxybiphenyl dioxygenase"/>
    <property type="match status" value="1"/>
</dbReference>
<reference evidence="2" key="1">
    <citation type="submission" date="2020-05" db="EMBL/GenBank/DDBJ databases">
        <authorList>
            <person name="Chiriac C."/>
            <person name="Salcher M."/>
            <person name="Ghai R."/>
            <person name="Kavagutti S V."/>
        </authorList>
    </citation>
    <scope>NUCLEOTIDE SEQUENCE</scope>
</reference>
<dbReference type="EMBL" id="CAFABE010000053">
    <property type="protein sequence ID" value="CAB4830577.1"/>
    <property type="molecule type" value="Genomic_DNA"/>
</dbReference>
<evidence type="ECO:0000313" key="4">
    <source>
        <dbReference type="EMBL" id="CAB5028840.1"/>
    </source>
</evidence>